<dbReference type="Pfam" id="PF00959">
    <property type="entry name" value="Phage_lysozyme"/>
    <property type="match status" value="1"/>
</dbReference>
<keyword evidence="15 16" id="KW-0326">Glycosidase</keyword>
<dbReference type="InterPro" id="IPR051018">
    <property type="entry name" value="Bacteriophage_GH24"/>
</dbReference>
<keyword evidence="13" id="KW-0472">Membrane</keyword>
<keyword evidence="5" id="KW-1188">Viral release from host cell</keyword>
<keyword evidence="2" id="KW-1030">Host cell inner membrane</keyword>
<dbReference type="GO" id="GO:0042742">
    <property type="term" value="P:defense response to bacterium"/>
    <property type="evidence" value="ECO:0007669"/>
    <property type="project" value="UniProtKB-KW"/>
</dbReference>
<evidence type="ECO:0000256" key="3">
    <source>
        <dbReference type="ARBA" id="ARBA00022511"/>
    </source>
</evidence>
<proteinExistence type="inferred from homology"/>
<name>A0A3S9U7W0_9CAUD</name>
<comment type="similarity">
    <text evidence="16">Belongs to the glycosyl hydrolase 24 family.</text>
</comment>
<dbReference type="InterPro" id="IPR034690">
    <property type="entry name" value="Endolysin_T4_type"/>
</dbReference>
<evidence type="ECO:0000256" key="8">
    <source>
        <dbReference type="ARBA" id="ARBA00022801"/>
    </source>
</evidence>
<keyword evidence="4 16" id="KW-0929">Antimicrobial</keyword>
<accession>A0A3S9U7W0</accession>
<evidence type="ECO:0000256" key="5">
    <source>
        <dbReference type="ARBA" id="ARBA00022612"/>
    </source>
</evidence>
<keyword evidence="7" id="KW-0812">Transmembrane</keyword>
<dbReference type="GO" id="GO:0009253">
    <property type="term" value="P:peptidoglycan catabolic process"/>
    <property type="evidence" value="ECO:0007669"/>
    <property type="project" value="InterPro"/>
</dbReference>
<dbReference type="GO" id="GO:0003796">
    <property type="term" value="F:lysozyme activity"/>
    <property type="evidence" value="ECO:0007669"/>
    <property type="project" value="UniProtKB-EC"/>
</dbReference>
<dbReference type="EC" id="3.2.1.17" evidence="16"/>
<dbReference type="Gene3D" id="1.10.530.40">
    <property type="match status" value="1"/>
</dbReference>
<evidence type="ECO:0000256" key="14">
    <source>
        <dbReference type="ARBA" id="ARBA00023142"/>
    </source>
</evidence>
<evidence type="ECO:0000256" key="15">
    <source>
        <dbReference type="ARBA" id="ARBA00023295"/>
    </source>
</evidence>
<evidence type="ECO:0000256" key="11">
    <source>
        <dbReference type="ARBA" id="ARBA00022968"/>
    </source>
</evidence>
<keyword evidence="18" id="KW-1185">Reference proteome</keyword>
<keyword evidence="9" id="KW-0204">Cytolysis</keyword>
<keyword evidence="6 16" id="KW-0081">Bacteriolytic enzyme</keyword>
<evidence type="ECO:0000313" key="17">
    <source>
        <dbReference type="EMBL" id="AZS06358.1"/>
    </source>
</evidence>
<dbReference type="InterPro" id="IPR023346">
    <property type="entry name" value="Lysozyme-like_dom_sf"/>
</dbReference>
<evidence type="ECO:0000256" key="10">
    <source>
        <dbReference type="ARBA" id="ARBA00022870"/>
    </source>
</evidence>
<dbReference type="GO" id="GO:0016998">
    <property type="term" value="P:cell wall macromolecule catabolic process"/>
    <property type="evidence" value="ECO:0007669"/>
    <property type="project" value="InterPro"/>
</dbReference>
<evidence type="ECO:0000256" key="9">
    <source>
        <dbReference type="ARBA" id="ARBA00022852"/>
    </source>
</evidence>
<evidence type="ECO:0000256" key="1">
    <source>
        <dbReference type="ARBA" id="ARBA00000632"/>
    </source>
</evidence>
<evidence type="ECO:0000256" key="6">
    <source>
        <dbReference type="ARBA" id="ARBA00022638"/>
    </source>
</evidence>
<dbReference type="SUPFAM" id="SSF53955">
    <property type="entry name" value="Lysozyme-like"/>
    <property type="match status" value="1"/>
</dbReference>
<gene>
    <name evidence="17" type="ORF">AAS23_gp45</name>
</gene>
<evidence type="ECO:0000256" key="2">
    <source>
        <dbReference type="ARBA" id="ARBA00022445"/>
    </source>
</evidence>
<dbReference type="InterPro" id="IPR023347">
    <property type="entry name" value="Lysozyme_dom_sf"/>
</dbReference>
<dbReference type="HAMAP" id="MF_04136">
    <property type="entry name" value="SAR_ENDOLYSIN"/>
    <property type="match status" value="1"/>
</dbReference>
<evidence type="ECO:0000313" key="18">
    <source>
        <dbReference type="Proteomes" id="UP000288641"/>
    </source>
</evidence>
<keyword evidence="8 16" id="KW-0378">Hydrolase</keyword>
<keyword evidence="12" id="KW-1133">Transmembrane helix</keyword>
<protein>
    <recommendedName>
        <fullName evidence="16">Lysozyme</fullName>
        <ecNumber evidence="16">3.2.1.17</ecNumber>
    </recommendedName>
</protein>
<comment type="catalytic activity">
    <reaction evidence="1 16">
        <text>Hydrolysis of (1-&gt;4)-beta-linkages between N-acetylmuramic acid and N-acetyl-D-glucosamine residues in a peptidoglycan and between N-acetyl-D-glucosamine residues in chitodextrins.</text>
        <dbReference type="EC" id="3.2.1.17"/>
    </reaction>
</comment>
<keyword evidence="3" id="KW-1032">Host cell membrane</keyword>
<dbReference type="InterPro" id="IPR002196">
    <property type="entry name" value="Glyco_hydro_24"/>
</dbReference>
<dbReference type="GO" id="GO:0031640">
    <property type="term" value="P:killing of cells of another organism"/>
    <property type="evidence" value="ECO:0007669"/>
    <property type="project" value="UniProtKB-KW"/>
</dbReference>
<evidence type="ECO:0000256" key="4">
    <source>
        <dbReference type="ARBA" id="ARBA00022529"/>
    </source>
</evidence>
<evidence type="ECO:0000256" key="13">
    <source>
        <dbReference type="ARBA" id="ARBA00023136"/>
    </source>
</evidence>
<keyword evidence="10" id="KW-1043">Host membrane</keyword>
<organism evidence="17 18">
    <name type="scientific">Pantoea phage vB_PagS_AAS23</name>
    <dbReference type="NCBI Taxonomy" id="2499073"/>
    <lineage>
        <taxon>Viruses</taxon>
        <taxon>Duplodnaviria</taxon>
        <taxon>Heunggongvirae</taxon>
        <taxon>Uroviricota</taxon>
        <taxon>Caudoviricetes</taxon>
        <taxon>Drexlerviridae</taxon>
        <taxon>Sauletekiovirus</taxon>
        <taxon>Sauletekiovirus AAS23</taxon>
    </lineage>
</organism>
<dbReference type="Proteomes" id="UP000288641">
    <property type="component" value="Segment"/>
</dbReference>
<dbReference type="PANTHER" id="PTHR38107:SF3">
    <property type="entry name" value="LYSOZYME RRRD-RELATED"/>
    <property type="match status" value="1"/>
</dbReference>
<dbReference type="PANTHER" id="PTHR38107">
    <property type="match status" value="1"/>
</dbReference>
<dbReference type="CDD" id="cd16900">
    <property type="entry name" value="endolysin_R21-like"/>
    <property type="match status" value="1"/>
</dbReference>
<dbReference type="InterPro" id="IPR043688">
    <property type="entry name" value="SAR_endolysin-like"/>
</dbReference>
<keyword evidence="11" id="KW-0735">Signal-anchor</keyword>
<dbReference type="HAMAP" id="MF_04110">
    <property type="entry name" value="ENDOLYSIN_T4"/>
    <property type="match status" value="1"/>
</dbReference>
<evidence type="ECO:0000256" key="12">
    <source>
        <dbReference type="ARBA" id="ARBA00022989"/>
    </source>
</evidence>
<evidence type="ECO:0000256" key="7">
    <source>
        <dbReference type="ARBA" id="ARBA00022692"/>
    </source>
</evidence>
<dbReference type="EMBL" id="MK095606">
    <property type="protein sequence ID" value="AZS06358.1"/>
    <property type="molecule type" value="Genomic_DNA"/>
</dbReference>
<evidence type="ECO:0000256" key="16">
    <source>
        <dbReference type="RuleBase" id="RU003788"/>
    </source>
</evidence>
<keyword evidence="14" id="KW-0578">Host cell lysis by virus</keyword>
<sequence>MAILNRYIVGATLTGALAITSSLLGEVEGTKYKPYIDIAGIPTVCEGITGPDVIWGKTYSREECDALLYKHIAVAKKVVDAKVKQPIPESMRASLYSFTYNVGGGAFSSSTMLKLINKGQYRKACDELFKWEMYTNPRTKKKEKSKGLHNRRLVEYKFCIKDLK</sequence>
<reference evidence="17 18" key="1">
    <citation type="submission" date="2018-10" db="EMBL/GenBank/DDBJ databases">
        <title>Complete genome sequence of Pantoea phage vB_PagS_AAS23.</title>
        <authorList>
            <person name="Truncaite L."/>
            <person name="Simoliuniene M."/>
            <person name="Kazlauskas D."/>
            <person name="Meskys R."/>
            <person name="Simoliunas E."/>
        </authorList>
    </citation>
    <scope>NUCLEOTIDE SEQUENCE [LARGE SCALE GENOMIC DNA]</scope>
    <source>
        <strain evidence="17">AAS23</strain>
    </source>
</reference>